<dbReference type="InterPro" id="IPR047055">
    <property type="entry name" value="MotA-like"/>
</dbReference>
<dbReference type="GO" id="GO:0015031">
    <property type="term" value="P:protein transport"/>
    <property type="evidence" value="ECO:0007669"/>
    <property type="project" value="UniProtKB-KW"/>
</dbReference>
<keyword evidence="6" id="KW-0653">Protein transport</keyword>
<keyword evidence="10" id="KW-1185">Reference proteome</keyword>
<dbReference type="GO" id="GO:0006935">
    <property type="term" value="P:chemotaxis"/>
    <property type="evidence" value="ECO:0007669"/>
    <property type="project" value="InterPro"/>
</dbReference>
<dbReference type="InterPro" id="IPR002898">
    <property type="entry name" value="MotA_ExbB_proton_chnl"/>
</dbReference>
<proteinExistence type="inferred from homology"/>
<evidence type="ECO:0000259" key="8">
    <source>
        <dbReference type="Pfam" id="PF01618"/>
    </source>
</evidence>
<evidence type="ECO:0000256" key="1">
    <source>
        <dbReference type="ARBA" id="ARBA00004651"/>
    </source>
</evidence>
<evidence type="ECO:0000256" key="4">
    <source>
        <dbReference type="ARBA" id="ARBA00022989"/>
    </source>
</evidence>
<keyword evidence="9" id="KW-0969">Cilium</keyword>
<feature type="transmembrane region" description="Helical" evidence="7">
    <location>
        <begin position="32"/>
        <end position="52"/>
    </location>
</feature>
<evidence type="ECO:0000313" key="9">
    <source>
        <dbReference type="EMBL" id="GGH33237.1"/>
    </source>
</evidence>
<dbReference type="GO" id="GO:0005886">
    <property type="term" value="C:plasma membrane"/>
    <property type="evidence" value="ECO:0007669"/>
    <property type="project" value="UniProtKB-SubCell"/>
</dbReference>
<keyword evidence="2" id="KW-1003">Cell membrane</keyword>
<feature type="domain" description="MotA/TolQ/ExbB proton channel" evidence="8">
    <location>
        <begin position="100"/>
        <end position="212"/>
    </location>
</feature>
<dbReference type="PANTHER" id="PTHR30433">
    <property type="entry name" value="CHEMOTAXIS PROTEIN MOTA"/>
    <property type="match status" value="1"/>
</dbReference>
<name>A0A917IB96_9HYPH</name>
<dbReference type="EMBL" id="BMES01000003">
    <property type="protein sequence ID" value="GGH33237.1"/>
    <property type="molecule type" value="Genomic_DNA"/>
</dbReference>
<evidence type="ECO:0000313" key="10">
    <source>
        <dbReference type="Proteomes" id="UP000603912"/>
    </source>
</evidence>
<feature type="transmembrane region" description="Helical" evidence="7">
    <location>
        <begin position="151"/>
        <end position="168"/>
    </location>
</feature>
<evidence type="ECO:0000256" key="5">
    <source>
        <dbReference type="ARBA" id="ARBA00023136"/>
    </source>
</evidence>
<dbReference type="AlphaFoldDB" id="A0A917IB96"/>
<keyword evidence="9" id="KW-0966">Cell projection</keyword>
<evidence type="ECO:0000256" key="2">
    <source>
        <dbReference type="ARBA" id="ARBA00022475"/>
    </source>
</evidence>
<comment type="similarity">
    <text evidence="6">Belongs to the exbB/tolQ family.</text>
</comment>
<keyword evidence="5 7" id="KW-0472">Membrane</keyword>
<dbReference type="GO" id="GO:0071978">
    <property type="term" value="P:bacterial-type flagellum-dependent swarming motility"/>
    <property type="evidence" value="ECO:0007669"/>
    <property type="project" value="InterPro"/>
</dbReference>
<dbReference type="PANTHER" id="PTHR30433:SF2">
    <property type="entry name" value="MOTILITY PROTEIN A"/>
    <property type="match status" value="1"/>
</dbReference>
<gene>
    <name evidence="9" type="primary">pomA</name>
    <name evidence="9" type="ORF">GCM10007036_45690</name>
</gene>
<keyword evidence="9" id="KW-0282">Flagellum</keyword>
<organism evidence="9 10">
    <name type="scientific">Alsobacter metallidurans</name>
    <dbReference type="NCBI Taxonomy" id="340221"/>
    <lineage>
        <taxon>Bacteria</taxon>
        <taxon>Pseudomonadati</taxon>
        <taxon>Pseudomonadota</taxon>
        <taxon>Alphaproteobacteria</taxon>
        <taxon>Hyphomicrobiales</taxon>
        <taxon>Alsobacteraceae</taxon>
        <taxon>Alsobacter</taxon>
    </lineage>
</organism>
<protein>
    <submittedName>
        <fullName evidence="9">Flagellar motor protein PomA</fullName>
    </submittedName>
</protein>
<accession>A0A917IB96</accession>
<dbReference type="RefSeq" id="WP_188520112.1">
    <property type="nucleotide sequence ID" value="NZ_BMES01000003.1"/>
</dbReference>
<dbReference type="Pfam" id="PF01618">
    <property type="entry name" value="MotA_ExbB"/>
    <property type="match status" value="1"/>
</dbReference>
<feature type="transmembrane region" description="Helical" evidence="7">
    <location>
        <begin position="7"/>
        <end position="26"/>
    </location>
</feature>
<evidence type="ECO:0000256" key="3">
    <source>
        <dbReference type="ARBA" id="ARBA00022692"/>
    </source>
</evidence>
<keyword evidence="4 7" id="KW-1133">Transmembrane helix</keyword>
<sequence length="255" mass="28144">MDFATAVGLVFGFGVVFTLIAMGGSFSLYYDIHAVIVIGGGCTAATIIRFPFSALMHGLPMGIKFAFKMRSMNPRDLIDEITKIADTVRKTGPTSLENVQVDDPFLAQGVRYLADGYDRDFIRDAMERDRDNFLQRLDEGQKIYRHVGDAAPAWGMIGTLVGMVQMFANMDDPSKLGPFMAISLLATLYGALVGNLICLPLADKLHLKLEEEDISRTLIIDGVLQIRDSKSPTIVREMLMAYLSDHDRHSMAEAA</sequence>
<dbReference type="Proteomes" id="UP000603912">
    <property type="component" value="Unassembled WGS sequence"/>
</dbReference>
<evidence type="ECO:0000256" key="7">
    <source>
        <dbReference type="SAM" id="Phobius"/>
    </source>
</evidence>
<keyword evidence="3 7" id="KW-0812">Transmembrane</keyword>
<reference evidence="9" key="2">
    <citation type="submission" date="2020-09" db="EMBL/GenBank/DDBJ databases">
        <authorList>
            <person name="Sun Q."/>
            <person name="Zhou Y."/>
        </authorList>
    </citation>
    <scope>NUCLEOTIDE SEQUENCE</scope>
    <source>
        <strain evidence="9">CGMCC 1.12214</strain>
    </source>
</reference>
<comment type="subcellular location">
    <subcellularLocation>
        <location evidence="1">Cell membrane</location>
        <topology evidence="1">Multi-pass membrane protein</topology>
    </subcellularLocation>
    <subcellularLocation>
        <location evidence="6">Membrane</location>
        <topology evidence="6">Multi-pass membrane protein</topology>
    </subcellularLocation>
</comment>
<feature type="transmembrane region" description="Helical" evidence="7">
    <location>
        <begin position="180"/>
        <end position="202"/>
    </location>
</feature>
<keyword evidence="6" id="KW-0813">Transport</keyword>
<evidence type="ECO:0000256" key="6">
    <source>
        <dbReference type="RuleBase" id="RU004057"/>
    </source>
</evidence>
<reference evidence="9" key="1">
    <citation type="journal article" date="2014" name="Int. J. Syst. Evol. Microbiol.">
        <title>Complete genome sequence of Corynebacterium casei LMG S-19264T (=DSM 44701T), isolated from a smear-ripened cheese.</title>
        <authorList>
            <consortium name="US DOE Joint Genome Institute (JGI-PGF)"/>
            <person name="Walter F."/>
            <person name="Albersmeier A."/>
            <person name="Kalinowski J."/>
            <person name="Ruckert C."/>
        </authorList>
    </citation>
    <scope>NUCLEOTIDE SEQUENCE</scope>
    <source>
        <strain evidence="9">CGMCC 1.12214</strain>
    </source>
</reference>
<comment type="caution">
    <text evidence="9">The sequence shown here is derived from an EMBL/GenBank/DDBJ whole genome shotgun (WGS) entry which is preliminary data.</text>
</comment>